<evidence type="ECO:0000256" key="5">
    <source>
        <dbReference type="ARBA" id="ARBA00022824"/>
    </source>
</evidence>
<dbReference type="PANTHER" id="PTHR46378:SF1">
    <property type="entry name" value="STEROL REGULATORY ELEMENT-BINDING PROTEIN CLEAVAGE-ACTIVATING PROTEIN"/>
    <property type="match status" value="1"/>
</dbReference>
<feature type="transmembrane region" description="Helical" evidence="8">
    <location>
        <begin position="319"/>
        <end position="337"/>
    </location>
</feature>
<proteinExistence type="predicted"/>
<dbReference type="WBParaSite" id="maker-unitig_4582-snap-gene-0.2-mRNA-1">
    <property type="protein sequence ID" value="maker-unitig_4582-snap-gene-0.2-mRNA-1"/>
    <property type="gene ID" value="maker-unitig_4582-snap-gene-0.2"/>
</dbReference>
<keyword evidence="8" id="KW-0812">Transmembrane</keyword>
<evidence type="ECO:0000256" key="6">
    <source>
        <dbReference type="ARBA" id="ARBA00023034"/>
    </source>
</evidence>
<evidence type="ECO:0000259" key="9">
    <source>
        <dbReference type="PROSITE" id="PS50156"/>
    </source>
</evidence>
<organism evidence="10 11">
    <name type="scientific">Macrostomum lignano</name>
    <dbReference type="NCBI Taxonomy" id="282301"/>
    <lineage>
        <taxon>Eukaryota</taxon>
        <taxon>Metazoa</taxon>
        <taxon>Spiralia</taxon>
        <taxon>Lophotrochozoa</taxon>
        <taxon>Platyhelminthes</taxon>
        <taxon>Rhabditophora</taxon>
        <taxon>Macrostomorpha</taxon>
        <taxon>Macrostomida</taxon>
        <taxon>Macrostomidae</taxon>
        <taxon>Macrostomum</taxon>
    </lineage>
</organism>
<dbReference type="GO" id="GO:0032936">
    <property type="term" value="C:SREBP-SCAP complex"/>
    <property type="evidence" value="ECO:0007669"/>
    <property type="project" value="TreeGrafter"/>
</dbReference>
<dbReference type="Pfam" id="PF12349">
    <property type="entry name" value="Sterol-sensing"/>
    <property type="match status" value="1"/>
</dbReference>
<evidence type="ECO:0000256" key="1">
    <source>
        <dbReference type="ARBA" id="ARBA00004240"/>
    </source>
</evidence>
<dbReference type="PANTHER" id="PTHR46378">
    <property type="entry name" value="STEROL REGULATORY ELEMENT-BINDING PROTEIN CLEAVAGE-ACTIVATING PROTEIN"/>
    <property type="match status" value="1"/>
</dbReference>
<reference evidence="11" key="1">
    <citation type="submission" date="2016-11" db="UniProtKB">
        <authorList>
            <consortium name="WormBaseParasite"/>
        </authorList>
    </citation>
    <scope>IDENTIFICATION</scope>
</reference>
<evidence type="ECO:0000313" key="11">
    <source>
        <dbReference type="WBParaSite" id="maker-unitig_4582-snap-gene-0.2-mRNA-1"/>
    </source>
</evidence>
<evidence type="ECO:0000256" key="2">
    <source>
        <dbReference type="ARBA" id="ARBA00004394"/>
    </source>
</evidence>
<dbReference type="AlphaFoldDB" id="A0A1I8FS81"/>
<dbReference type="InterPro" id="IPR000731">
    <property type="entry name" value="SSD"/>
</dbReference>
<dbReference type="GO" id="GO:0005789">
    <property type="term" value="C:endoplasmic reticulum membrane"/>
    <property type="evidence" value="ECO:0007669"/>
    <property type="project" value="InterPro"/>
</dbReference>
<keyword evidence="5" id="KW-0256">Endoplasmic reticulum</keyword>
<dbReference type="GO" id="GO:0000139">
    <property type="term" value="C:Golgi membrane"/>
    <property type="evidence" value="ECO:0007669"/>
    <property type="project" value="UniProtKB-SubCell"/>
</dbReference>
<keyword evidence="3" id="KW-0853">WD repeat</keyword>
<evidence type="ECO:0000256" key="3">
    <source>
        <dbReference type="ARBA" id="ARBA00022574"/>
    </source>
</evidence>
<accession>A0A1I8FS81</accession>
<dbReference type="GO" id="GO:0032933">
    <property type="term" value="P:SREBP signaling pathway"/>
    <property type="evidence" value="ECO:0007669"/>
    <property type="project" value="InterPro"/>
</dbReference>
<keyword evidence="10" id="KW-1185">Reference proteome</keyword>
<name>A0A1I8FS81_9PLAT</name>
<dbReference type="InterPro" id="IPR057041">
    <property type="entry name" value="SCAP_N"/>
</dbReference>
<dbReference type="Pfam" id="PF24006">
    <property type="entry name" value="SCAP_N"/>
    <property type="match status" value="1"/>
</dbReference>
<comment type="subcellular location">
    <subcellularLocation>
        <location evidence="1">Endoplasmic reticulum</location>
    </subcellularLocation>
    <subcellularLocation>
        <location evidence="2">Golgi apparatus membrane</location>
    </subcellularLocation>
</comment>
<keyword evidence="8" id="KW-1133">Transmembrane helix</keyword>
<dbReference type="InterPro" id="IPR030225">
    <property type="entry name" value="SCAP"/>
</dbReference>
<keyword evidence="4" id="KW-0677">Repeat</keyword>
<feature type="transmembrane region" description="Helical" evidence="8">
    <location>
        <begin position="163"/>
        <end position="181"/>
    </location>
</feature>
<keyword evidence="6" id="KW-0333">Golgi apparatus</keyword>
<dbReference type="GO" id="GO:0032934">
    <property type="term" value="F:sterol binding"/>
    <property type="evidence" value="ECO:0007669"/>
    <property type="project" value="InterPro"/>
</dbReference>
<feature type="transmembrane region" description="Helical" evidence="8">
    <location>
        <begin position="127"/>
        <end position="151"/>
    </location>
</feature>
<protein>
    <submittedName>
        <fullName evidence="11">SSD domain-containing protein</fullName>
    </submittedName>
</protein>
<evidence type="ECO:0000256" key="7">
    <source>
        <dbReference type="ARBA" id="ARBA00023136"/>
    </source>
</evidence>
<evidence type="ECO:0000256" key="4">
    <source>
        <dbReference type="ARBA" id="ARBA00022737"/>
    </source>
</evidence>
<keyword evidence="7 8" id="KW-0472">Membrane</keyword>
<dbReference type="PROSITE" id="PS50156">
    <property type="entry name" value="SSD"/>
    <property type="match status" value="1"/>
</dbReference>
<sequence>MTISVIFSAQLHRPAEAVILQLLVTVHVSKQASVDALRAALAGSFELHALVRDFQHGNASLSNLCFTVDEATALTPAERRQLPAYGCLLLSPASLWQQEAEMFNSDRNLLRTVYVSPLKDGEEQVGLAFGACFTVVASLLMSVGVCMYFGIAPSLNGSETFPYLVVLIGMENVLVITKSVVSTPVELEVRHRVAVGLSKEGWTITRSLVAEVGLLSLLHSSLTFSSNLSTTASSNPGSPGDLVEHPDYQRYWPEMAALHWPSLFGHYNRSLAGRYVTYLGAACYQSAAADRSAAIDEETVTEQQPQQEQPWWFLLGRPAALHGTWGLAAICLFGVTFVLTSTYALMLCCQLCGLAWLFRLGSRA</sequence>
<feature type="domain" description="SSD" evidence="9">
    <location>
        <begin position="124"/>
        <end position="212"/>
    </location>
</feature>
<dbReference type="Proteomes" id="UP000095280">
    <property type="component" value="Unplaced"/>
</dbReference>
<evidence type="ECO:0000313" key="10">
    <source>
        <dbReference type="Proteomes" id="UP000095280"/>
    </source>
</evidence>
<dbReference type="GO" id="GO:0045540">
    <property type="term" value="P:regulation of cholesterol biosynthetic process"/>
    <property type="evidence" value="ECO:0007669"/>
    <property type="project" value="TreeGrafter"/>
</dbReference>
<evidence type="ECO:0000256" key="8">
    <source>
        <dbReference type="SAM" id="Phobius"/>
    </source>
</evidence>
<dbReference type="InterPro" id="IPR053958">
    <property type="entry name" value="HMGCR/SNAP/NPC1-like_SSD"/>
</dbReference>